<accession>A0A0V1I124</accession>
<dbReference type="STRING" id="268475.A0A0V1I124"/>
<evidence type="ECO:0008006" key="3">
    <source>
        <dbReference type="Google" id="ProtNLM"/>
    </source>
</evidence>
<gene>
    <name evidence="1" type="ORF">T11_4770</name>
</gene>
<dbReference type="OrthoDB" id="93990at2759"/>
<organism evidence="1 2">
    <name type="scientific">Trichinella zimbabwensis</name>
    <dbReference type="NCBI Taxonomy" id="268475"/>
    <lineage>
        <taxon>Eukaryota</taxon>
        <taxon>Metazoa</taxon>
        <taxon>Ecdysozoa</taxon>
        <taxon>Nematoda</taxon>
        <taxon>Enoplea</taxon>
        <taxon>Dorylaimia</taxon>
        <taxon>Trichinellida</taxon>
        <taxon>Trichinellidae</taxon>
        <taxon>Trichinella</taxon>
    </lineage>
</organism>
<protein>
    <recommendedName>
        <fullName evidence="3">MULE transposase domain-containing protein</fullName>
    </recommendedName>
</protein>
<evidence type="ECO:0000313" key="1">
    <source>
        <dbReference type="EMBL" id="KRZ16570.1"/>
    </source>
</evidence>
<evidence type="ECO:0000313" key="2">
    <source>
        <dbReference type="Proteomes" id="UP000055024"/>
    </source>
</evidence>
<dbReference type="EMBL" id="JYDP01000010">
    <property type="protein sequence ID" value="KRZ16570.1"/>
    <property type="molecule type" value="Genomic_DNA"/>
</dbReference>
<reference evidence="1 2" key="1">
    <citation type="submission" date="2015-01" db="EMBL/GenBank/DDBJ databases">
        <title>Evolution of Trichinella species and genotypes.</title>
        <authorList>
            <person name="Korhonen P.K."/>
            <person name="Edoardo P."/>
            <person name="Giuseppe L.R."/>
            <person name="Gasser R.B."/>
        </authorList>
    </citation>
    <scope>NUCLEOTIDE SEQUENCE [LARGE SCALE GENOMIC DNA]</scope>
    <source>
        <strain evidence="1">ISS1029</strain>
    </source>
</reference>
<dbReference type="AlphaFoldDB" id="A0A0V1I124"/>
<dbReference type="Proteomes" id="UP000055024">
    <property type="component" value="Unassembled WGS sequence"/>
</dbReference>
<keyword evidence="2" id="KW-1185">Reference proteome</keyword>
<proteinExistence type="predicted"/>
<comment type="caution">
    <text evidence="1">The sequence shown here is derived from an EMBL/GenBank/DDBJ whole genome shotgun (WGS) entry which is preliminary data.</text>
</comment>
<sequence length="303" mass="35023">MAKHTKFEDKQWVCDHGTVYTNLEVNTVLRTTPHAETCSADDSLLYKIEKRNTLKRRAGEETKPVPQIYGEECSSASTSLETAEQEISQKFQHTGVLRKENLRELAGHSVWCMDGTFKIVLEWYQQMFTIHVFKPQTVICDFETALIPAVQASVLGVQIQGCYFQFCQAVLQKMAELGLRTRYLHEAETKKNIKMLMATAFLPLPEVPAVLPLWNAYNVNIRKKNHLDGWHFRMNWQVRIRHMGFYEVTSVRGTVHDLQIRNYKYNKVQQHITALTAEYNGGTRTMEQFLKAVSYDAPEPVNF</sequence>
<name>A0A0V1I124_9BILA</name>